<keyword evidence="3" id="KW-1185">Reference proteome</keyword>
<dbReference type="AlphaFoldDB" id="A0A9P4P443"/>
<evidence type="ECO:0000313" key="2">
    <source>
        <dbReference type="EMBL" id="KAF2437980.1"/>
    </source>
</evidence>
<dbReference type="EMBL" id="MU001514">
    <property type="protein sequence ID" value="KAF2437980.1"/>
    <property type="molecule type" value="Genomic_DNA"/>
</dbReference>
<organism evidence="2 3">
    <name type="scientific">Karstenula rhodostoma CBS 690.94</name>
    <dbReference type="NCBI Taxonomy" id="1392251"/>
    <lineage>
        <taxon>Eukaryota</taxon>
        <taxon>Fungi</taxon>
        <taxon>Dikarya</taxon>
        <taxon>Ascomycota</taxon>
        <taxon>Pezizomycotina</taxon>
        <taxon>Dothideomycetes</taxon>
        <taxon>Pleosporomycetidae</taxon>
        <taxon>Pleosporales</taxon>
        <taxon>Massarineae</taxon>
        <taxon>Didymosphaeriaceae</taxon>
        <taxon>Karstenula</taxon>
    </lineage>
</organism>
<evidence type="ECO:0000313" key="3">
    <source>
        <dbReference type="Proteomes" id="UP000799764"/>
    </source>
</evidence>
<dbReference type="Gene3D" id="3.40.50.1820">
    <property type="entry name" value="alpha/beta hydrolase"/>
    <property type="match status" value="1"/>
</dbReference>
<evidence type="ECO:0000259" key="1">
    <source>
        <dbReference type="Pfam" id="PF00326"/>
    </source>
</evidence>
<dbReference type="OrthoDB" id="2418081at2759"/>
<sequence>MVDDFVQMVWFCDGIAGKVESTVPLPCITSSPHNMLLEHAEDDEVVPMRQGIRLRDTLEELGANVEWRGYGDGGHWVNEPAGIDAMVKFIELQSDNN</sequence>
<feature type="domain" description="Peptidase S9 prolyl oligopeptidase catalytic" evidence="1">
    <location>
        <begin position="31"/>
        <end position="81"/>
    </location>
</feature>
<dbReference type="InterPro" id="IPR029058">
    <property type="entry name" value="AB_hydrolase_fold"/>
</dbReference>
<dbReference type="InterPro" id="IPR001375">
    <property type="entry name" value="Peptidase_S9_cat"/>
</dbReference>
<dbReference type="Proteomes" id="UP000799764">
    <property type="component" value="Unassembled WGS sequence"/>
</dbReference>
<dbReference type="GO" id="GO:0006508">
    <property type="term" value="P:proteolysis"/>
    <property type="evidence" value="ECO:0007669"/>
    <property type="project" value="InterPro"/>
</dbReference>
<protein>
    <recommendedName>
        <fullName evidence="1">Peptidase S9 prolyl oligopeptidase catalytic domain-containing protein</fullName>
    </recommendedName>
</protein>
<comment type="caution">
    <text evidence="2">The sequence shown here is derived from an EMBL/GenBank/DDBJ whole genome shotgun (WGS) entry which is preliminary data.</text>
</comment>
<reference evidence="2" key="1">
    <citation type="journal article" date="2020" name="Stud. Mycol.">
        <title>101 Dothideomycetes genomes: a test case for predicting lifestyles and emergence of pathogens.</title>
        <authorList>
            <person name="Haridas S."/>
            <person name="Albert R."/>
            <person name="Binder M."/>
            <person name="Bloem J."/>
            <person name="Labutti K."/>
            <person name="Salamov A."/>
            <person name="Andreopoulos B."/>
            <person name="Baker S."/>
            <person name="Barry K."/>
            <person name="Bills G."/>
            <person name="Bluhm B."/>
            <person name="Cannon C."/>
            <person name="Castanera R."/>
            <person name="Culley D."/>
            <person name="Daum C."/>
            <person name="Ezra D."/>
            <person name="Gonzalez J."/>
            <person name="Henrissat B."/>
            <person name="Kuo A."/>
            <person name="Liang C."/>
            <person name="Lipzen A."/>
            <person name="Lutzoni F."/>
            <person name="Magnuson J."/>
            <person name="Mondo S."/>
            <person name="Nolan M."/>
            <person name="Ohm R."/>
            <person name="Pangilinan J."/>
            <person name="Park H.-J."/>
            <person name="Ramirez L."/>
            <person name="Alfaro M."/>
            <person name="Sun H."/>
            <person name="Tritt A."/>
            <person name="Yoshinaga Y."/>
            <person name="Zwiers L.-H."/>
            <person name="Turgeon B."/>
            <person name="Goodwin S."/>
            <person name="Spatafora J."/>
            <person name="Crous P."/>
            <person name="Grigoriev I."/>
        </authorList>
    </citation>
    <scope>NUCLEOTIDE SEQUENCE</scope>
    <source>
        <strain evidence="2">CBS 690.94</strain>
    </source>
</reference>
<dbReference type="GO" id="GO:0008236">
    <property type="term" value="F:serine-type peptidase activity"/>
    <property type="evidence" value="ECO:0007669"/>
    <property type="project" value="InterPro"/>
</dbReference>
<name>A0A9P4P443_9PLEO</name>
<gene>
    <name evidence="2" type="ORF">P171DRAFT_491822</name>
</gene>
<accession>A0A9P4P443</accession>
<dbReference type="Pfam" id="PF00326">
    <property type="entry name" value="Peptidase_S9"/>
    <property type="match status" value="1"/>
</dbReference>
<dbReference type="SUPFAM" id="SSF53474">
    <property type="entry name" value="alpha/beta-Hydrolases"/>
    <property type="match status" value="1"/>
</dbReference>
<proteinExistence type="predicted"/>